<feature type="compositionally biased region" description="Basic and acidic residues" evidence="7">
    <location>
        <begin position="128"/>
        <end position="160"/>
    </location>
</feature>
<keyword evidence="2" id="KW-0678">Repressor</keyword>
<dbReference type="Gene3D" id="1.10.10.10">
    <property type="entry name" value="Winged helix-like DNA-binding domain superfamily/Winged helix DNA-binding domain"/>
    <property type="match status" value="1"/>
</dbReference>
<evidence type="ECO:0000256" key="5">
    <source>
        <dbReference type="ARBA" id="ARBA00023125"/>
    </source>
</evidence>
<evidence type="ECO:0000313" key="9">
    <source>
        <dbReference type="Proteomes" id="UP001604335"/>
    </source>
</evidence>
<evidence type="ECO:0000256" key="7">
    <source>
        <dbReference type="SAM" id="MobiDB-lite"/>
    </source>
</evidence>
<dbReference type="Proteomes" id="UP001604335">
    <property type="component" value="Unassembled WGS sequence"/>
</dbReference>
<dbReference type="SUPFAM" id="SSF46785">
    <property type="entry name" value="Winged helix' DNA-binding domain"/>
    <property type="match status" value="1"/>
</dbReference>
<reference evidence="9" key="1">
    <citation type="journal article" date="2024" name="Algal Res.">
        <title>Biochemical, toxicological and genomic investigation of a high-biomass producing Limnothrix strain isolated from Italian shallow drinking water reservoir.</title>
        <authorList>
            <person name="Simonazzi M."/>
            <person name="Shishido T.K."/>
            <person name="Delbaje E."/>
            <person name="Wahlsten M."/>
            <person name="Fewer D.P."/>
            <person name="Sivonen K."/>
            <person name="Pezzolesi L."/>
            <person name="Pistocchi R."/>
        </authorList>
    </citation>
    <scope>NUCLEOTIDE SEQUENCE [LARGE SCALE GENOMIC DNA]</scope>
    <source>
        <strain evidence="9">LRLZ20PSL1</strain>
    </source>
</reference>
<keyword evidence="5" id="KW-0238">DNA-binding</keyword>
<keyword evidence="6" id="KW-0804">Transcription</keyword>
<evidence type="ECO:0000313" key="8">
    <source>
        <dbReference type="EMBL" id="MFG3817407.1"/>
    </source>
</evidence>
<accession>A0ABW7C8A5</accession>
<evidence type="ECO:0000256" key="2">
    <source>
        <dbReference type="ARBA" id="ARBA00022491"/>
    </source>
</evidence>
<dbReference type="InterPro" id="IPR002481">
    <property type="entry name" value="FUR"/>
</dbReference>
<dbReference type="InterPro" id="IPR036388">
    <property type="entry name" value="WH-like_DNA-bd_sf"/>
</dbReference>
<protein>
    <submittedName>
        <fullName evidence="8">Fur family transcriptional regulator</fullName>
    </submittedName>
</protein>
<evidence type="ECO:0000256" key="4">
    <source>
        <dbReference type="ARBA" id="ARBA00023015"/>
    </source>
</evidence>
<evidence type="ECO:0000256" key="1">
    <source>
        <dbReference type="ARBA" id="ARBA00007957"/>
    </source>
</evidence>
<dbReference type="PANTHER" id="PTHR33202">
    <property type="entry name" value="ZINC UPTAKE REGULATION PROTEIN"/>
    <property type="match status" value="1"/>
</dbReference>
<keyword evidence="3" id="KW-0862">Zinc</keyword>
<evidence type="ECO:0000256" key="3">
    <source>
        <dbReference type="ARBA" id="ARBA00022833"/>
    </source>
</evidence>
<evidence type="ECO:0000256" key="6">
    <source>
        <dbReference type="ARBA" id="ARBA00023163"/>
    </source>
</evidence>
<dbReference type="InterPro" id="IPR036390">
    <property type="entry name" value="WH_DNA-bd_sf"/>
</dbReference>
<dbReference type="InterPro" id="IPR043135">
    <property type="entry name" value="Fur_C"/>
</dbReference>
<dbReference type="Pfam" id="PF01475">
    <property type="entry name" value="FUR"/>
    <property type="match status" value="1"/>
</dbReference>
<dbReference type="Gene3D" id="3.30.1490.190">
    <property type="match status" value="1"/>
</dbReference>
<comment type="caution">
    <text evidence="8">The sequence shown here is derived from an EMBL/GenBank/DDBJ whole genome shotgun (WGS) entry which is preliminary data.</text>
</comment>
<feature type="region of interest" description="Disordered" evidence="7">
    <location>
        <begin position="128"/>
        <end position="175"/>
    </location>
</feature>
<organism evidence="8 9">
    <name type="scientific">Limnothrix redekei LRLZ20PSL1</name>
    <dbReference type="NCBI Taxonomy" id="3112953"/>
    <lineage>
        <taxon>Bacteria</taxon>
        <taxon>Bacillati</taxon>
        <taxon>Cyanobacteriota</taxon>
        <taxon>Cyanophyceae</taxon>
        <taxon>Pseudanabaenales</taxon>
        <taxon>Pseudanabaenaceae</taxon>
        <taxon>Limnothrix</taxon>
    </lineage>
</organism>
<keyword evidence="9" id="KW-1185">Reference proteome</keyword>
<gene>
    <name evidence="8" type="ORF">VPK24_07130</name>
</gene>
<dbReference type="EMBL" id="JAZAQF010000042">
    <property type="protein sequence ID" value="MFG3817407.1"/>
    <property type="molecule type" value="Genomic_DNA"/>
</dbReference>
<comment type="similarity">
    <text evidence="1">Belongs to the Fur family.</text>
</comment>
<proteinExistence type="inferred from homology"/>
<sequence>MKRPLTRNQERVLQVLQTIEGEISAQALYIKLRDVGQGMGLATVYRALETLKLNGAVQVRMLGSGESLYSFIKKDRHHLNCIQCGRSQPIHECPVQDLTQRLSMEHRFRVFYHTLEFYGLCDRCSAREEGTGDRGHGDPAHGDRTNHQENHPEGHPESHPEPNLPQVDCACHPTSLADPSSPMHLSALGDRFDLGAGQGGV</sequence>
<name>A0ABW7C8A5_9CYAN</name>
<dbReference type="PANTHER" id="PTHR33202:SF19">
    <property type="entry name" value="FERRIC UPTAKE REGULATION PROTEIN"/>
    <property type="match status" value="1"/>
</dbReference>
<dbReference type="CDD" id="cd07153">
    <property type="entry name" value="Fur_like"/>
    <property type="match status" value="1"/>
</dbReference>
<keyword evidence="4" id="KW-0805">Transcription regulation</keyword>